<dbReference type="Proteomes" id="UP000824469">
    <property type="component" value="Unassembled WGS sequence"/>
</dbReference>
<organism evidence="2 3">
    <name type="scientific">Taxus chinensis</name>
    <name type="common">Chinese yew</name>
    <name type="synonym">Taxus wallichiana var. chinensis</name>
    <dbReference type="NCBI Taxonomy" id="29808"/>
    <lineage>
        <taxon>Eukaryota</taxon>
        <taxon>Viridiplantae</taxon>
        <taxon>Streptophyta</taxon>
        <taxon>Embryophyta</taxon>
        <taxon>Tracheophyta</taxon>
        <taxon>Spermatophyta</taxon>
        <taxon>Pinopsida</taxon>
        <taxon>Pinidae</taxon>
        <taxon>Conifers II</taxon>
        <taxon>Cupressales</taxon>
        <taxon>Taxaceae</taxon>
        <taxon>Taxus</taxon>
    </lineage>
</organism>
<evidence type="ECO:0000313" key="2">
    <source>
        <dbReference type="EMBL" id="KAH9330839.1"/>
    </source>
</evidence>
<dbReference type="AlphaFoldDB" id="A0AA38GXQ4"/>
<gene>
    <name evidence="2" type="ORF">KI387_002947</name>
</gene>
<protein>
    <submittedName>
        <fullName evidence="2">Uncharacterized protein</fullName>
    </submittedName>
</protein>
<dbReference type="OMA" id="MQPIEHA"/>
<proteinExistence type="predicted"/>
<comment type="caution">
    <text evidence="2">The sequence shown here is derived from an EMBL/GenBank/DDBJ whole genome shotgun (WGS) entry which is preliminary data.</text>
</comment>
<feature type="compositionally biased region" description="Polar residues" evidence="1">
    <location>
        <begin position="10"/>
        <end position="19"/>
    </location>
</feature>
<feature type="region of interest" description="Disordered" evidence="1">
    <location>
        <begin position="1"/>
        <end position="25"/>
    </location>
</feature>
<dbReference type="EMBL" id="JAHRHJ020000001">
    <property type="protein sequence ID" value="KAH9330839.1"/>
    <property type="molecule type" value="Genomic_DNA"/>
</dbReference>
<accession>A0AA38GXQ4</accession>
<feature type="non-terminal residue" evidence="2">
    <location>
        <position position="70"/>
    </location>
</feature>
<reference evidence="2 3" key="1">
    <citation type="journal article" date="2021" name="Nat. Plants">
        <title>The Taxus genome provides insights into paclitaxel biosynthesis.</title>
        <authorList>
            <person name="Xiong X."/>
            <person name="Gou J."/>
            <person name="Liao Q."/>
            <person name="Li Y."/>
            <person name="Zhou Q."/>
            <person name="Bi G."/>
            <person name="Li C."/>
            <person name="Du R."/>
            <person name="Wang X."/>
            <person name="Sun T."/>
            <person name="Guo L."/>
            <person name="Liang H."/>
            <person name="Lu P."/>
            <person name="Wu Y."/>
            <person name="Zhang Z."/>
            <person name="Ro D.K."/>
            <person name="Shang Y."/>
            <person name="Huang S."/>
            <person name="Yan J."/>
        </authorList>
    </citation>
    <scope>NUCLEOTIDE SEQUENCE [LARGE SCALE GENOMIC DNA]</scope>
    <source>
        <strain evidence="2">Ta-2019</strain>
    </source>
</reference>
<name>A0AA38GXQ4_TAXCH</name>
<evidence type="ECO:0000313" key="3">
    <source>
        <dbReference type="Proteomes" id="UP000824469"/>
    </source>
</evidence>
<sequence>KLNRRVPSIENDSVSSSPMMQPIEHASLTGDALDFKGATEPLTSRSLSVEKKVVLVRHGLSSWNAESRIQ</sequence>
<keyword evidence="3" id="KW-1185">Reference proteome</keyword>
<evidence type="ECO:0000256" key="1">
    <source>
        <dbReference type="SAM" id="MobiDB-lite"/>
    </source>
</evidence>
<feature type="non-terminal residue" evidence="2">
    <location>
        <position position="1"/>
    </location>
</feature>